<protein>
    <recommendedName>
        <fullName evidence="2">Signal transduction histidine kinase internal region domain-containing protein</fullName>
    </recommendedName>
</protein>
<feature type="transmembrane region" description="Helical" evidence="1">
    <location>
        <begin position="125"/>
        <end position="146"/>
    </location>
</feature>
<organism evidence="3 4">
    <name type="scientific">Gemmatimonas aurantiaca</name>
    <dbReference type="NCBI Taxonomy" id="173480"/>
    <lineage>
        <taxon>Bacteria</taxon>
        <taxon>Pseudomonadati</taxon>
        <taxon>Gemmatimonadota</taxon>
        <taxon>Gemmatimonadia</taxon>
        <taxon>Gemmatimonadales</taxon>
        <taxon>Gemmatimonadaceae</taxon>
        <taxon>Gemmatimonas</taxon>
    </lineage>
</organism>
<dbReference type="PANTHER" id="PTHR34220:SF7">
    <property type="entry name" value="SENSOR HISTIDINE KINASE YPDA"/>
    <property type="match status" value="1"/>
</dbReference>
<comment type="caution">
    <text evidence="3">The sequence shown here is derived from an EMBL/GenBank/DDBJ whole genome shotgun (WGS) entry which is preliminary data.</text>
</comment>
<keyword evidence="1" id="KW-1133">Transmembrane helix</keyword>
<dbReference type="Gene3D" id="3.30.565.10">
    <property type="entry name" value="Histidine kinase-like ATPase, C-terminal domain"/>
    <property type="match status" value="1"/>
</dbReference>
<evidence type="ECO:0000256" key="1">
    <source>
        <dbReference type="SAM" id="Phobius"/>
    </source>
</evidence>
<dbReference type="Pfam" id="PF06580">
    <property type="entry name" value="His_kinase"/>
    <property type="match status" value="1"/>
</dbReference>
<sequence>MTDRVSSFPRPPLRFVAVVAAMLCTAYISVFLAGGQPMSLYVGVDALANTVALVLMAMAVRWFTDRVPWSRAGRWWFLPAHTLAAIAAAHLSLLVTAVALGIAAITRTGRLVPTWLVGPAQQWQLFTQVFAYTAVAGSCYALQVMADARDAQVLRQEAELARLRERLDPHVLLNTLHSLLELVRSQDPGAEEAIDRFGRVVRYVTTPREATSDLVSLREEWAHLEDYLALEQLRLGARLRVVLRLEDAAVASRLPALSLQPLVENAIVHGIAPRPGPGTVHVCATHDAGEVQITVTDDGVGTMLPSTPGTGSALRLVQARLRVHFGAAAEMEWGAGLGGYGWRVTMRVPA</sequence>
<evidence type="ECO:0000313" key="4">
    <source>
        <dbReference type="Proteomes" id="UP000264071"/>
    </source>
</evidence>
<dbReference type="EMBL" id="DPIY01000005">
    <property type="protein sequence ID" value="HCT56431.1"/>
    <property type="molecule type" value="Genomic_DNA"/>
</dbReference>
<feature type="transmembrane region" description="Helical" evidence="1">
    <location>
        <begin position="40"/>
        <end position="63"/>
    </location>
</feature>
<evidence type="ECO:0000259" key="2">
    <source>
        <dbReference type="Pfam" id="PF06580"/>
    </source>
</evidence>
<gene>
    <name evidence="3" type="ORF">DGD08_04370</name>
</gene>
<dbReference type="InterPro" id="IPR010559">
    <property type="entry name" value="Sig_transdc_His_kin_internal"/>
</dbReference>
<feature type="domain" description="Signal transduction histidine kinase internal region" evidence="2">
    <location>
        <begin position="158"/>
        <end position="239"/>
    </location>
</feature>
<name>A0A3D4V5Q3_9BACT</name>
<dbReference type="OMA" id="VCATHDA"/>
<keyword evidence="1" id="KW-0812">Transmembrane</keyword>
<feature type="transmembrane region" description="Helical" evidence="1">
    <location>
        <begin position="12"/>
        <end position="34"/>
    </location>
</feature>
<dbReference type="GO" id="GO:0016020">
    <property type="term" value="C:membrane"/>
    <property type="evidence" value="ECO:0007669"/>
    <property type="project" value="InterPro"/>
</dbReference>
<evidence type="ECO:0000313" key="3">
    <source>
        <dbReference type="EMBL" id="HCT56431.1"/>
    </source>
</evidence>
<dbReference type="GO" id="GO:0000155">
    <property type="term" value="F:phosphorelay sensor kinase activity"/>
    <property type="evidence" value="ECO:0007669"/>
    <property type="project" value="InterPro"/>
</dbReference>
<dbReference type="InterPro" id="IPR050640">
    <property type="entry name" value="Bact_2-comp_sensor_kinase"/>
</dbReference>
<dbReference type="InterPro" id="IPR036890">
    <property type="entry name" value="HATPase_C_sf"/>
</dbReference>
<dbReference type="SUPFAM" id="SSF55874">
    <property type="entry name" value="ATPase domain of HSP90 chaperone/DNA topoisomerase II/histidine kinase"/>
    <property type="match status" value="1"/>
</dbReference>
<dbReference type="AlphaFoldDB" id="A0A3D4V5Q3"/>
<reference evidence="3 4" key="1">
    <citation type="journal article" date="2018" name="Nat. Biotechnol.">
        <title>A standardized bacterial taxonomy based on genome phylogeny substantially revises the tree of life.</title>
        <authorList>
            <person name="Parks D.H."/>
            <person name="Chuvochina M."/>
            <person name="Waite D.W."/>
            <person name="Rinke C."/>
            <person name="Skarshewski A."/>
            <person name="Chaumeil P.A."/>
            <person name="Hugenholtz P."/>
        </authorList>
    </citation>
    <scope>NUCLEOTIDE SEQUENCE [LARGE SCALE GENOMIC DNA]</scope>
    <source>
        <strain evidence="3">UBA8844</strain>
    </source>
</reference>
<dbReference type="Proteomes" id="UP000264071">
    <property type="component" value="Unassembled WGS sequence"/>
</dbReference>
<feature type="transmembrane region" description="Helical" evidence="1">
    <location>
        <begin position="75"/>
        <end position="105"/>
    </location>
</feature>
<dbReference type="PANTHER" id="PTHR34220">
    <property type="entry name" value="SENSOR HISTIDINE KINASE YPDA"/>
    <property type="match status" value="1"/>
</dbReference>
<keyword evidence="1" id="KW-0472">Membrane</keyword>
<proteinExistence type="predicted"/>
<accession>A0A3D4V5Q3</accession>